<evidence type="ECO:0000259" key="1">
    <source>
        <dbReference type="Pfam" id="PF03235"/>
    </source>
</evidence>
<dbReference type="Proteomes" id="UP000661077">
    <property type="component" value="Unassembled WGS sequence"/>
</dbReference>
<dbReference type="PANTHER" id="PTHR37292">
    <property type="entry name" value="VNG6097C"/>
    <property type="match status" value="1"/>
</dbReference>
<proteinExistence type="predicted"/>
<dbReference type="InterPro" id="IPR004919">
    <property type="entry name" value="GmrSD_N"/>
</dbReference>
<accession>A0ABS1X5V7</accession>
<organism evidence="2 3">
    <name type="scientific">Steroidobacter gossypii</name>
    <dbReference type="NCBI Taxonomy" id="2805490"/>
    <lineage>
        <taxon>Bacteria</taxon>
        <taxon>Pseudomonadati</taxon>
        <taxon>Pseudomonadota</taxon>
        <taxon>Gammaproteobacteria</taxon>
        <taxon>Steroidobacterales</taxon>
        <taxon>Steroidobacteraceae</taxon>
        <taxon>Steroidobacter</taxon>
    </lineage>
</organism>
<evidence type="ECO:0000313" key="3">
    <source>
        <dbReference type="Proteomes" id="UP000661077"/>
    </source>
</evidence>
<dbReference type="EMBL" id="JAEVLS010000009">
    <property type="protein sequence ID" value="MBM0108593.1"/>
    <property type="molecule type" value="Genomic_DNA"/>
</dbReference>
<dbReference type="Pfam" id="PF03235">
    <property type="entry name" value="GmrSD_N"/>
    <property type="match status" value="1"/>
</dbReference>
<reference evidence="2 3" key="1">
    <citation type="journal article" date="2021" name="Int. J. Syst. Evol. Microbiol.">
        <title>Steroidobacter gossypii sp. nov., isolated from soil of cotton cropping field.</title>
        <authorList>
            <person name="Huang R."/>
            <person name="Yang S."/>
            <person name="Zhen C."/>
            <person name="Liu W."/>
        </authorList>
    </citation>
    <scope>NUCLEOTIDE SEQUENCE [LARGE SCALE GENOMIC DNA]</scope>
    <source>
        <strain evidence="2 3">S1-65</strain>
    </source>
</reference>
<feature type="domain" description="GmrSD restriction endonucleases N-terminal" evidence="1">
    <location>
        <begin position="18"/>
        <end position="241"/>
    </location>
</feature>
<protein>
    <submittedName>
        <fullName evidence="2">DUF262 domain-containing protein</fullName>
    </submittedName>
</protein>
<sequence length="551" mass="64029">MSYTGISVREALERINSPIGGWYLPEVQRQYVWGSRDESEEYVCLLLDSLLRKYPIGGIVLWQTKSAVPFREFVGDYAPGNFALLVDQGRWSMEKSLVYDGQQRLQTLFSVLYHRFKDRILHYDLLFDAKKEEPDETGFDFRDADAPENPRFLRMTRLVSLSTDQEERINLESEATRALGPDHELVIKRNIAALWDVFVETNQKSIAYFSVRADSAREVNEVFRRLNTGGVALTQLELILGQIKAVQPTYEESLWKLSNRIKDLSAGYEFLSADVLQFFHLLVKGTIRIDAERVNAEDVASFRARIGEDADTLIEMFQGYLYGLFRINHASIIPRPLALLPIAAYLTARRRAGHEWRIRGLPDVELTAIHQFFLLSQFCDWATQTMVNAFARSAIDAGEVGKPFPIEEARRTAIQKNRTSFLRDQQFLSRPWFAAKVLMPQRAYIFHEHKPQVDHIFPLNLAGRDEQYKREVDVLWNFQPMPAEVNNYKRAKHPRDFFRSEEGGKYWDLYDFIPSPDSELWDDHQVFLTVREQKMRARLNKLYGIVLKPSL</sequence>
<evidence type="ECO:0000313" key="2">
    <source>
        <dbReference type="EMBL" id="MBM0108593.1"/>
    </source>
</evidence>
<dbReference type="RefSeq" id="WP_203170768.1">
    <property type="nucleotide sequence ID" value="NZ_JAEVLS010000009.1"/>
</dbReference>
<comment type="caution">
    <text evidence="2">The sequence shown here is derived from an EMBL/GenBank/DDBJ whole genome shotgun (WGS) entry which is preliminary data.</text>
</comment>
<name>A0ABS1X5V7_9GAMM</name>
<gene>
    <name evidence="2" type="ORF">JM946_28000</name>
</gene>
<keyword evidence="3" id="KW-1185">Reference proteome</keyword>
<dbReference type="PANTHER" id="PTHR37292:SF2">
    <property type="entry name" value="DUF262 DOMAIN-CONTAINING PROTEIN"/>
    <property type="match status" value="1"/>
</dbReference>